<gene>
    <name evidence="1" type="ORF">D5086_018287</name>
</gene>
<accession>A0ACC4BPC2</accession>
<name>A0ACC4BPC2_POPAL</name>
<reference evidence="1 2" key="1">
    <citation type="journal article" date="2024" name="Plant Biotechnol. J.">
        <title>Genome and CRISPR/Cas9 system of a widespread forest tree (Populus alba) in the world.</title>
        <authorList>
            <person name="Liu Y.J."/>
            <person name="Jiang P.F."/>
            <person name="Han X.M."/>
            <person name="Li X.Y."/>
            <person name="Wang H.M."/>
            <person name="Wang Y.J."/>
            <person name="Wang X.X."/>
            <person name="Zeng Q.Y."/>
        </authorList>
    </citation>
    <scope>NUCLEOTIDE SEQUENCE [LARGE SCALE GENOMIC DNA]</scope>
    <source>
        <strain evidence="2">cv. PAL-ZL1</strain>
    </source>
</reference>
<organism evidence="1 2">
    <name type="scientific">Populus alba</name>
    <name type="common">White poplar</name>
    <dbReference type="NCBI Taxonomy" id="43335"/>
    <lineage>
        <taxon>Eukaryota</taxon>
        <taxon>Viridiplantae</taxon>
        <taxon>Streptophyta</taxon>
        <taxon>Embryophyta</taxon>
        <taxon>Tracheophyta</taxon>
        <taxon>Spermatophyta</taxon>
        <taxon>Magnoliopsida</taxon>
        <taxon>eudicotyledons</taxon>
        <taxon>Gunneridae</taxon>
        <taxon>Pentapetalae</taxon>
        <taxon>rosids</taxon>
        <taxon>fabids</taxon>
        <taxon>Malpighiales</taxon>
        <taxon>Salicaceae</taxon>
        <taxon>Saliceae</taxon>
        <taxon>Populus</taxon>
    </lineage>
</organism>
<sequence>MRCSSFILAFNALSILIFFLLLSYTMHVEGRPVTQGHSFEWEKGVTLNIRQARSGPSNRGREADIYTDSLNQTRKLYDAYAVKNVGETLSSYNMVIPSLDLFCDLDIRMQFVNESVVQ</sequence>
<dbReference type="Proteomes" id="UP000309997">
    <property type="component" value="Unassembled WGS sequence"/>
</dbReference>
<evidence type="ECO:0000313" key="2">
    <source>
        <dbReference type="Proteomes" id="UP000309997"/>
    </source>
</evidence>
<comment type="caution">
    <text evidence="1">The sequence shown here is derived from an EMBL/GenBank/DDBJ whole genome shotgun (WGS) entry which is preliminary data.</text>
</comment>
<keyword evidence="2" id="KW-1185">Reference proteome</keyword>
<dbReference type="EMBL" id="RCHU02000009">
    <property type="protein sequence ID" value="KAL3580452.1"/>
    <property type="molecule type" value="Genomic_DNA"/>
</dbReference>
<proteinExistence type="predicted"/>
<evidence type="ECO:0000313" key="1">
    <source>
        <dbReference type="EMBL" id="KAL3580452.1"/>
    </source>
</evidence>
<protein>
    <submittedName>
        <fullName evidence="1">Uncharacterized protein</fullName>
    </submittedName>
</protein>